<dbReference type="InterPro" id="IPR017853">
    <property type="entry name" value="GH"/>
</dbReference>
<dbReference type="Pfam" id="PF07745">
    <property type="entry name" value="Glyco_hydro_53"/>
    <property type="match status" value="1"/>
</dbReference>
<dbReference type="InterPro" id="IPR013783">
    <property type="entry name" value="Ig-like_fold"/>
</dbReference>
<feature type="compositionally biased region" description="Low complexity" evidence="8">
    <location>
        <begin position="595"/>
        <end position="605"/>
    </location>
</feature>
<dbReference type="CDD" id="cd00063">
    <property type="entry name" value="FN3"/>
    <property type="match status" value="1"/>
</dbReference>
<dbReference type="EC" id="3.2.1.89" evidence="3 7"/>
<reference evidence="12" key="1">
    <citation type="journal article" date="2019" name="Int. J. Syst. Evol. Microbiol.">
        <title>The Global Catalogue of Microorganisms (GCM) 10K type strain sequencing project: providing services to taxonomists for standard genome sequencing and annotation.</title>
        <authorList>
            <consortium name="The Broad Institute Genomics Platform"/>
            <consortium name="The Broad Institute Genome Sequencing Center for Infectious Disease"/>
            <person name="Wu L."/>
            <person name="Ma J."/>
        </authorList>
    </citation>
    <scope>NUCLEOTIDE SEQUENCE [LARGE SCALE GENOMIC DNA]</scope>
    <source>
        <strain evidence="12">JCM 17441</strain>
    </source>
</reference>
<dbReference type="Pfam" id="PF00754">
    <property type="entry name" value="F5_F8_type_C"/>
    <property type="match status" value="1"/>
</dbReference>
<evidence type="ECO:0000259" key="9">
    <source>
        <dbReference type="PROSITE" id="PS50022"/>
    </source>
</evidence>
<comment type="caution">
    <text evidence="11">The sequence shown here is derived from an EMBL/GenBank/DDBJ whole genome shotgun (WGS) entry which is preliminary data.</text>
</comment>
<dbReference type="InterPro" id="IPR000421">
    <property type="entry name" value="FA58C"/>
</dbReference>
<feature type="domain" description="Fibronectin type-III" evidence="10">
    <location>
        <begin position="511"/>
        <end position="608"/>
    </location>
</feature>
<dbReference type="Gene3D" id="3.20.20.80">
    <property type="entry name" value="Glycosidases"/>
    <property type="match status" value="1"/>
</dbReference>
<dbReference type="Gene3D" id="2.60.40.10">
    <property type="entry name" value="Immunoglobulins"/>
    <property type="match status" value="1"/>
</dbReference>
<dbReference type="Gene3D" id="2.60.120.260">
    <property type="entry name" value="Galactose-binding domain-like"/>
    <property type="match status" value="1"/>
</dbReference>
<protein>
    <recommendedName>
        <fullName evidence="3 7">Arabinogalactan endo-beta-1,4-galactanase</fullName>
        <ecNumber evidence="3 7">3.2.1.89</ecNumber>
    </recommendedName>
</protein>
<keyword evidence="5 7" id="KW-0326">Glycosidase</keyword>
<dbReference type="SUPFAM" id="SSF49785">
    <property type="entry name" value="Galactose-binding domain-like"/>
    <property type="match status" value="1"/>
</dbReference>
<dbReference type="InterPro" id="IPR003961">
    <property type="entry name" value="FN3_dom"/>
</dbReference>
<keyword evidence="4 7" id="KW-0378">Hydrolase</keyword>
<evidence type="ECO:0000313" key="12">
    <source>
        <dbReference type="Proteomes" id="UP001500620"/>
    </source>
</evidence>
<evidence type="ECO:0000256" key="7">
    <source>
        <dbReference type="RuleBase" id="RU361192"/>
    </source>
</evidence>
<dbReference type="Proteomes" id="UP001500620">
    <property type="component" value="Unassembled WGS sequence"/>
</dbReference>
<feature type="domain" description="F5/8 type C" evidence="9">
    <location>
        <begin position="1"/>
        <end position="123"/>
    </location>
</feature>
<evidence type="ECO:0000256" key="1">
    <source>
        <dbReference type="ARBA" id="ARBA00001695"/>
    </source>
</evidence>
<dbReference type="SUPFAM" id="SSF49265">
    <property type="entry name" value="Fibronectin type III"/>
    <property type="match status" value="1"/>
</dbReference>
<comment type="similarity">
    <text evidence="2 7">Belongs to the glycosyl hydrolase 53 family.</text>
</comment>
<keyword evidence="6" id="KW-0119">Carbohydrate metabolism</keyword>
<evidence type="ECO:0000256" key="5">
    <source>
        <dbReference type="ARBA" id="ARBA00023295"/>
    </source>
</evidence>
<dbReference type="RefSeq" id="WP_345138200.1">
    <property type="nucleotide sequence ID" value="NZ_BAABAT010000045.1"/>
</dbReference>
<dbReference type="EMBL" id="BAABAT010000045">
    <property type="protein sequence ID" value="GAA4261287.1"/>
    <property type="molecule type" value="Genomic_DNA"/>
</dbReference>
<evidence type="ECO:0000256" key="8">
    <source>
        <dbReference type="SAM" id="MobiDB-lite"/>
    </source>
</evidence>
<evidence type="ECO:0000313" key="11">
    <source>
        <dbReference type="EMBL" id="GAA4261287.1"/>
    </source>
</evidence>
<organism evidence="11 12">
    <name type="scientific">Dactylosporangium darangshiense</name>
    <dbReference type="NCBI Taxonomy" id="579108"/>
    <lineage>
        <taxon>Bacteria</taxon>
        <taxon>Bacillati</taxon>
        <taxon>Actinomycetota</taxon>
        <taxon>Actinomycetes</taxon>
        <taxon>Micromonosporales</taxon>
        <taxon>Micromonosporaceae</taxon>
        <taxon>Dactylosporangium</taxon>
    </lineage>
</organism>
<accession>A0ABP8DPS8</accession>
<dbReference type="InterPro" id="IPR036116">
    <property type="entry name" value="FN3_sf"/>
</dbReference>
<name>A0ABP8DPS8_9ACTN</name>
<sequence length="614" mass="67216">MGNVCGQYRRKTASLAADSDEATAWKATGPSNQWLRLDLGGAYDNLRKVRVVFPTPKATYRYVVEASANGAAWTTIADHSRNPTAGPGEDQFTRPGIRFLRVKITGASAGAEIGVSEFEVYNYLRPDLVVGADISYADQDDNQDHLTYYVDDPATATDVLTSARNAGMRYVRLRVFNTPRDEKTGNYLNPAYQGPDRTLDVAKQVKNLGMGLGIDLHYSDSWADPSKQAKPTDWASLPFNQLVTAVHDYTRDYIQRLVAQGTVPDKVAVGNELIKGFLWGSERAEPWFTDPADWCYDCYFNHDPTFVSKPGGGIDWDDWKSTDPAKRAAYEASWDRFTTLQAAGIRAVHEVAAANHVHIGIETHVIIDNGQFERTQEFWNQFLRRLNAKGQNIDVMGFSYYSEWHGTPDVFESELQTIAAQHPGYKIDIAETSHPSAFSDPIPNSPYPVSVQGQADALLRVFRMVNDLPDNRGLGALVWEPAHFQSMVNWGTSAWPLLQWNASIKAYGVVPPSAPTSVKLKPGDGKLTVTFRPPLAGDPAQLTYQVSADGGMTWRTPTVSTQGDGTVAATLQNLRNGVRYTVSIRAVSPLGGPGAAASAGAVVLSAPPPGPKHP</sequence>
<dbReference type="PROSITE" id="PS50022">
    <property type="entry name" value="FA58C_3"/>
    <property type="match status" value="1"/>
</dbReference>
<evidence type="ECO:0000259" key="10">
    <source>
        <dbReference type="PROSITE" id="PS50853"/>
    </source>
</evidence>
<dbReference type="PANTHER" id="PTHR34983">
    <property type="entry name" value="ARABINOGALACTAN ENDO-BETA-1,4-GALACTANASE A"/>
    <property type="match status" value="1"/>
</dbReference>
<dbReference type="PROSITE" id="PS50853">
    <property type="entry name" value="FN3"/>
    <property type="match status" value="1"/>
</dbReference>
<evidence type="ECO:0000256" key="4">
    <source>
        <dbReference type="ARBA" id="ARBA00022801"/>
    </source>
</evidence>
<evidence type="ECO:0000256" key="3">
    <source>
        <dbReference type="ARBA" id="ARBA00012556"/>
    </source>
</evidence>
<keyword evidence="6" id="KW-0624">Polysaccharide degradation</keyword>
<keyword evidence="12" id="KW-1185">Reference proteome</keyword>
<feature type="region of interest" description="Disordered" evidence="8">
    <location>
        <begin position="595"/>
        <end position="614"/>
    </location>
</feature>
<dbReference type="InterPro" id="IPR008979">
    <property type="entry name" value="Galactose-bd-like_sf"/>
</dbReference>
<proteinExistence type="inferred from homology"/>
<comment type="catalytic activity">
    <reaction evidence="1 7">
        <text>The enzyme specifically hydrolyzes (1-&gt;4)-beta-D-galactosidic linkages in type I arabinogalactans.</text>
        <dbReference type="EC" id="3.2.1.89"/>
    </reaction>
</comment>
<dbReference type="PANTHER" id="PTHR34983:SF1">
    <property type="entry name" value="ARABINOGALACTAN ENDO-BETA-1,4-GALACTANASE A"/>
    <property type="match status" value="1"/>
</dbReference>
<gene>
    <name evidence="11" type="ORF">GCM10022255_093320</name>
</gene>
<evidence type="ECO:0000256" key="6">
    <source>
        <dbReference type="ARBA" id="ARBA00023326"/>
    </source>
</evidence>
<dbReference type="SMART" id="SM00060">
    <property type="entry name" value="FN3"/>
    <property type="match status" value="1"/>
</dbReference>
<dbReference type="SUPFAM" id="SSF51445">
    <property type="entry name" value="(Trans)glycosidases"/>
    <property type="match status" value="1"/>
</dbReference>
<dbReference type="InterPro" id="IPR011683">
    <property type="entry name" value="Glyco_hydro_53"/>
</dbReference>
<evidence type="ECO:0000256" key="2">
    <source>
        <dbReference type="ARBA" id="ARBA00010687"/>
    </source>
</evidence>